<evidence type="ECO:0000313" key="3">
    <source>
        <dbReference type="Proteomes" id="UP001139158"/>
    </source>
</evidence>
<protein>
    <submittedName>
        <fullName evidence="2">Uncharacterized protein</fullName>
    </submittedName>
</protein>
<dbReference type="EMBL" id="JAJFZV010000001">
    <property type="protein sequence ID" value="MCC3296613.1"/>
    <property type="molecule type" value="Genomic_DNA"/>
</dbReference>
<dbReference type="Proteomes" id="UP001139158">
    <property type="component" value="Unassembled WGS sequence"/>
</dbReference>
<dbReference type="RefSeq" id="WP_227894354.1">
    <property type="nucleotide sequence ID" value="NZ_CP099466.1"/>
</dbReference>
<comment type="caution">
    <text evidence="2">The sequence shown here is derived from an EMBL/GenBank/DDBJ whole genome shotgun (WGS) entry which is preliminary data.</text>
</comment>
<keyword evidence="1" id="KW-0812">Transmembrane</keyword>
<evidence type="ECO:0000313" key="2">
    <source>
        <dbReference type="EMBL" id="MCC3296613.1"/>
    </source>
</evidence>
<organism evidence="2 3">
    <name type="scientific">Arthrobacter caoxuetaonis</name>
    <dbReference type="NCBI Taxonomy" id="2886935"/>
    <lineage>
        <taxon>Bacteria</taxon>
        <taxon>Bacillati</taxon>
        <taxon>Actinomycetota</taxon>
        <taxon>Actinomycetes</taxon>
        <taxon>Micrococcales</taxon>
        <taxon>Micrococcaceae</taxon>
        <taxon>Arthrobacter</taxon>
    </lineage>
</organism>
<sequence length="135" mass="15147">MTDLLVFGFLGGMGLFLLVCGVMVHLKRWLLLLNINVLFPGQPALANTWLGLAFCLIGLGGLVGMDRLPDPVPGLMGLIMFPAMFAGIVGMFWYPVFLRPRWMRRDAELQARGEDLFAKRFLQGQVQRPSDRQQP</sequence>
<gene>
    <name evidence="2" type="ORF">LJ757_02185</name>
</gene>
<feature type="transmembrane region" description="Helical" evidence="1">
    <location>
        <begin position="44"/>
        <end position="63"/>
    </location>
</feature>
<name>A0A9X1MAS5_9MICC</name>
<keyword evidence="3" id="KW-1185">Reference proteome</keyword>
<proteinExistence type="predicted"/>
<keyword evidence="1" id="KW-1133">Transmembrane helix</keyword>
<evidence type="ECO:0000256" key="1">
    <source>
        <dbReference type="SAM" id="Phobius"/>
    </source>
</evidence>
<keyword evidence="1" id="KW-0472">Membrane</keyword>
<feature type="transmembrane region" description="Helical" evidence="1">
    <location>
        <begin position="75"/>
        <end position="96"/>
    </location>
</feature>
<reference evidence="2" key="1">
    <citation type="submission" date="2021-10" db="EMBL/GenBank/DDBJ databases">
        <title>Novel species in genus Arthrobacter.</title>
        <authorList>
            <person name="Liu Y."/>
        </authorList>
    </citation>
    <scope>NUCLEOTIDE SEQUENCE</scope>
    <source>
        <strain evidence="2">Zg-Y453</strain>
    </source>
</reference>
<accession>A0A9X1MAS5</accession>
<dbReference type="AlphaFoldDB" id="A0A9X1MAS5"/>
<feature type="transmembrane region" description="Helical" evidence="1">
    <location>
        <begin position="6"/>
        <end position="24"/>
    </location>
</feature>